<organism evidence="3 4">
    <name type="scientific">Halocaridina rubra</name>
    <name type="common">Hawaiian red shrimp</name>
    <dbReference type="NCBI Taxonomy" id="373956"/>
    <lineage>
        <taxon>Eukaryota</taxon>
        <taxon>Metazoa</taxon>
        <taxon>Ecdysozoa</taxon>
        <taxon>Arthropoda</taxon>
        <taxon>Crustacea</taxon>
        <taxon>Multicrustacea</taxon>
        <taxon>Malacostraca</taxon>
        <taxon>Eumalacostraca</taxon>
        <taxon>Eucarida</taxon>
        <taxon>Decapoda</taxon>
        <taxon>Pleocyemata</taxon>
        <taxon>Caridea</taxon>
        <taxon>Atyoidea</taxon>
        <taxon>Atyidae</taxon>
        <taxon>Halocaridina</taxon>
    </lineage>
</organism>
<comment type="subcellular location">
    <subcellularLocation>
        <location evidence="1">Nucleus</location>
    </subcellularLocation>
</comment>
<reference evidence="3 4" key="1">
    <citation type="submission" date="2023-11" db="EMBL/GenBank/DDBJ databases">
        <title>Halocaridina rubra genome assembly.</title>
        <authorList>
            <person name="Smith C."/>
        </authorList>
    </citation>
    <scope>NUCLEOTIDE SEQUENCE [LARGE SCALE GENOMIC DNA]</scope>
    <source>
        <strain evidence="3">EP-1</strain>
        <tissue evidence="3">Whole</tissue>
    </source>
</reference>
<evidence type="ECO:0000256" key="1">
    <source>
        <dbReference type="ARBA" id="ARBA00004123"/>
    </source>
</evidence>
<proteinExistence type="predicted"/>
<sequence>MLQSASYSPGVLNARALLVKLWFQGLPVKRIAQVTGVSRNTVYRWVRRWTREGHVFNRPREGRIRTRMAGKNDAQLDESTDVSSSTNTPEIYSQDCVITSNVGMMTPFQ</sequence>
<evidence type="ECO:0000313" key="4">
    <source>
        <dbReference type="Proteomes" id="UP001381693"/>
    </source>
</evidence>
<evidence type="ECO:0008006" key="5">
    <source>
        <dbReference type="Google" id="ProtNLM"/>
    </source>
</evidence>
<evidence type="ECO:0000256" key="2">
    <source>
        <dbReference type="SAM" id="MobiDB-lite"/>
    </source>
</evidence>
<comment type="caution">
    <text evidence="3">The sequence shown here is derived from an EMBL/GenBank/DDBJ whole genome shotgun (WGS) entry which is preliminary data.</text>
</comment>
<dbReference type="InterPro" id="IPR009057">
    <property type="entry name" value="Homeodomain-like_sf"/>
</dbReference>
<evidence type="ECO:0000313" key="3">
    <source>
        <dbReference type="EMBL" id="KAK7045739.1"/>
    </source>
</evidence>
<name>A0AAN8WLT8_HALRR</name>
<dbReference type="GO" id="GO:0005634">
    <property type="term" value="C:nucleus"/>
    <property type="evidence" value="ECO:0007669"/>
    <property type="project" value="UniProtKB-SubCell"/>
</dbReference>
<gene>
    <name evidence="3" type="ORF">SK128_027616</name>
</gene>
<dbReference type="Proteomes" id="UP001381693">
    <property type="component" value="Unassembled WGS sequence"/>
</dbReference>
<dbReference type="AlphaFoldDB" id="A0AAN8WLT8"/>
<dbReference type="EMBL" id="JAXCGZ010021716">
    <property type="protein sequence ID" value="KAK7045739.1"/>
    <property type="molecule type" value="Genomic_DNA"/>
</dbReference>
<keyword evidence="4" id="KW-1185">Reference proteome</keyword>
<dbReference type="Pfam" id="PF13384">
    <property type="entry name" value="HTH_23"/>
    <property type="match status" value="1"/>
</dbReference>
<protein>
    <recommendedName>
        <fullName evidence="5">Homeodomain-like domain-containing protein</fullName>
    </recommendedName>
</protein>
<accession>A0AAN8WLT8</accession>
<feature type="region of interest" description="Disordered" evidence="2">
    <location>
        <begin position="62"/>
        <end position="88"/>
    </location>
</feature>
<dbReference type="SUPFAM" id="SSF46689">
    <property type="entry name" value="Homeodomain-like"/>
    <property type="match status" value="1"/>
</dbReference>
<dbReference type="Gene3D" id="1.10.10.60">
    <property type="entry name" value="Homeodomain-like"/>
    <property type="match status" value="1"/>
</dbReference>